<feature type="region of interest" description="Disordered" evidence="1">
    <location>
        <begin position="22"/>
        <end position="46"/>
    </location>
</feature>
<feature type="compositionally biased region" description="Basic and acidic residues" evidence="1">
    <location>
        <begin position="22"/>
        <end position="32"/>
    </location>
</feature>
<evidence type="ECO:0000256" key="1">
    <source>
        <dbReference type="SAM" id="MobiDB-lite"/>
    </source>
</evidence>
<dbReference type="Proteomes" id="UP001457282">
    <property type="component" value="Unassembled WGS sequence"/>
</dbReference>
<evidence type="ECO:0000313" key="3">
    <source>
        <dbReference type="Proteomes" id="UP001457282"/>
    </source>
</evidence>
<evidence type="ECO:0000313" key="2">
    <source>
        <dbReference type="EMBL" id="KAK9937881.1"/>
    </source>
</evidence>
<gene>
    <name evidence="2" type="ORF">M0R45_014648</name>
</gene>
<reference evidence="2 3" key="1">
    <citation type="journal article" date="2023" name="G3 (Bethesda)">
        <title>A chromosome-length genome assembly and annotation of blackberry (Rubus argutus, cv. 'Hillquist').</title>
        <authorList>
            <person name="Bruna T."/>
            <person name="Aryal R."/>
            <person name="Dudchenko O."/>
            <person name="Sargent D.J."/>
            <person name="Mead D."/>
            <person name="Buti M."/>
            <person name="Cavallini A."/>
            <person name="Hytonen T."/>
            <person name="Andres J."/>
            <person name="Pham M."/>
            <person name="Weisz D."/>
            <person name="Mascagni F."/>
            <person name="Usai G."/>
            <person name="Natali L."/>
            <person name="Bassil N."/>
            <person name="Fernandez G.E."/>
            <person name="Lomsadze A."/>
            <person name="Armour M."/>
            <person name="Olukolu B."/>
            <person name="Poorten T."/>
            <person name="Britton C."/>
            <person name="Davik J."/>
            <person name="Ashrafi H."/>
            <person name="Aiden E.L."/>
            <person name="Borodovsky M."/>
            <person name="Worthington M."/>
        </authorList>
    </citation>
    <scope>NUCLEOTIDE SEQUENCE [LARGE SCALE GENOMIC DNA]</scope>
    <source>
        <strain evidence="2">PI 553951</strain>
    </source>
</reference>
<proteinExistence type="predicted"/>
<dbReference type="AlphaFoldDB" id="A0AAW1XN60"/>
<sequence length="181" mass="20228">MFSLQSLQLVAVVPRLSSKESMKNSESDELRIRSSTSKESNGGVLNDNKDNRHAIVRLLISDSIAKGHLNDCTVSSFLLESRLAFMVYLKGCDGILKNNMPVCSLSPCHFKISGKEKAVEGNGLQVLDRHKTRKKKDMLLATGSNTYIDVVDWSTHDKFFHANLLAKKMKCLPISLTREMD</sequence>
<accession>A0AAW1XN60</accession>
<name>A0AAW1XN60_RUBAR</name>
<organism evidence="2 3">
    <name type="scientific">Rubus argutus</name>
    <name type="common">Southern blackberry</name>
    <dbReference type="NCBI Taxonomy" id="59490"/>
    <lineage>
        <taxon>Eukaryota</taxon>
        <taxon>Viridiplantae</taxon>
        <taxon>Streptophyta</taxon>
        <taxon>Embryophyta</taxon>
        <taxon>Tracheophyta</taxon>
        <taxon>Spermatophyta</taxon>
        <taxon>Magnoliopsida</taxon>
        <taxon>eudicotyledons</taxon>
        <taxon>Gunneridae</taxon>
        <taxon>Pentapetalae</taxon>
        <taxon>rosids</taxon>
        <taxon>fabids</taxon>
        <taxon>Rosales</taxon>
        <taxon>Rosaceae</taxon>
        <taxon>Rosoideae</taxon>
        <taxon>Rosoideae incertae sedis</taxon>
        <taxon>Rubus</taxon>
    </lineage>
</organism>
<keyword evidence="3" id="KW-1185">Reference proteome</keyword>
<dbReference type="EMBL" id="JBEDUW010000003">
    <property type="protein sequence ID" value="KAK9937881.1"/>
    <property type="molecule type" value="Genomic_DNA"/>
</dbReference>
<protein>
    <submittedName>
        <fullName evidence="2">Uncharacterized protein</fullName>
    </submittedName>
</protein>
<comment type="caution">
    <text evidence="2">The sequence shown here is derived from an EMBL/GenBank/DDBJ whole genome shotgun (WGS) entry which is preliminary data.</text>
</comment>